<dbReference type="GO" id="GO:0006355">
    <property type="term" value="P:regulation of DNA-templated transcription"/>
    <property type="evidence" value="ECO:0007669"/>
    <property type="project" value="InterPro"/>
</dbReference>
<feature type="coiled-coil region" evidence="7">
    <location>
        <begin position="394"/>
        <end position="433"/>
    </location>
</feature>
<keyword evidence="4 6" id="KW-0802">TPR repeat</keyword>
<dbReference type="InterPro" id="IPR019734">
    <property type="entry name" value="TPR_rpt"/>
</dbReference>
<dbReference type="SUPFAM" id="SSF48452">
    <property type="entry name" value="TPR-like"/>
    <property type="match status" value="2"/>
</dbReference>
<evidence type="ECO:0000256" key="5">
    <source>
        <dbReference type="ARBA" id="ARBA00038253"/>
    </source>
</evidence>
<comment type="subcellular location">
    <subcellularLocation>
        <location evidence="1">Cytoplasm</location>
    </subcellularLocation>
</comment>
<dbReference type="InterPro" id="IPR011990">
    <property type="entry name" value="TPR-like_helical_dom_sf"/>
</dbReference>
<keyword evidence="7" id="KW-0175">Coiled coil</keyword>
<proteinExistence type="inferred from homology"/>
<reference evidence="10 12" key="2">
    <citation type="submission" date="2016-10" db="EMBL/GenBank/DDBJ databases">
        <authorList>
            <person name="Varghese N."/>
            <person name="Submissions S."/>
        </authorList>
    </citation>
    <scope>NUCLEOTIDE SEQUENCE [LARGE SCALE GENOMIC DNA]</scope>
    <source>
        <strain evidence="10 12">DSW-5</strain>
    </source>
</reference>
<evidence type="ECO:0000313" key="11">
    <source>
        <dbReference type="Proteomes" id="UP000037716"/>
    </source>
</evidence>
<comment type="caution">
    <text evidence="9">The sequence shown here is derived from an EMBL/GenBank/DDBJ whole genome shotgun (WGS) entry which is preliminary data.</text>
</comment>
<comment type="similarity">
    <text evidence="5">Belongs to the Rap family.</text>
</comment>
<feature type="repeat" description="TPR" evidence="6">
    <location>
        <begin position="185"/>
        <end position="218"/>
    </location>
</feature>
<evidence type="ECO:0000256" key="8">
    <source>
        <dbReference type="SAM" id="Phobius"/>
    </source>
</evidence>
<dbReference type="OrthoDB" id="1017207at2"/>
<keyword evidence="2" id="KW-0963">Cytoplasm</keyword>
<reference evidence="9 11" key="1">
    <citation type="submission" date="2015-07" db="EMBL/GenBank/DDBJ databases">
        <title>Genome of Polaribacter dokdonenesis DSW-5, isolated from seawater off Dokdo in Korea.</title>
        <authorList>
            <person name="Yoon K."/>
            <person name="Song J.Y."/>
            <person name="Kim J.F."/>
        </authorList>
    </citation>
    <scope>NUCLEOTIDE SEQUENCE [LARGE SCALE GENOMIC DNA]</scope>
    <source>
        <strain evidence="9 11">DSW-5</strain>
    </source>
</reference>
<evidence type="ECO:0000256" key="7">
    <source>
        <dbReference type="SAM" id="Coils"/>
    </source>
</evidence>
<keyword evidence="8" id="KW-1133">Transmembrane helix</keyword>
<evidence type="ECO:0000256" key="4">
    <source>
        <dbReference type="ARBA" id="ARBA00022803"/>
    </source>
</evidence>
<evidence type="ECO:0000256" key="1">
    <source>
        <dbReference type="ARBA" id="ARBA00004496"/>
    </source>
</evidence>
<dbReference type="AlphaFoldDB" id="A0A0N0CFI7"/>
<evidence type="ECO:0000313" key="9">
    <source>
        <dbReference type="EMBL" id="KOY51950.1"/>
    </source>
</evidence>
<dbReference type="GO" id="GO:0003677">
    <property type="term" value="F:DNA binding"/>
    <property type="evidence" value="ECO:0007669"/>
    <property type="project" value="InterPro"/>
</dbReference>
<dbReference type="EMBL" id="FNUE01000001">
    <property type="protein sequence ID" value="SED99173.1"/>
    <property type="molecule type" value="Genomic_DNA"/>
</dbReference>
<dbReference type="PANTHER" id="PTHR46630">
    <property type="entry name" value="TETRATRICOPEPTIDE REPEAT PROTEIN 29"/>
    <property type="match status" value="1"/>
</dbReference>
<dbReference type="InterPro" id="IPR016032">
    <property type="entry name" value="Sig_transdc_resp-reg_C-effctor"/>
</dbReference>
<keyword evidence="3" id="KW-0677">Repeat</keyword>
<keyword evidence="12" id="KW-1185">Reference proteome</keyword>
<evidence type="ECO:0000256" key="3">
    <source>
        <dbReference type="ARBA" id="ARBA00022737"/>
    </source>
</evidence>
<dbReference type="Pfam" id="PF13424">
    <property type="entry name" value="TPR_12"/>
    <property type="match status" value="1"/>
</dbReference>
<dbReference type="SMART" id="SM00028">
    <property type="entry name" value="TPR"/>
    <property type="match status" value="5"/>
</dbReference>
<evidence type="ECO:0000256" key="6">
    <source>
        <dbReference type="PROSITE-ProRule" id="PRU00339"/>
    </source>
</evidence>
<name>A0A0N0CFI7_9FLAO</name>
<dbReference type="InterPro" id="IPR051476">
    <property type="entry name" value="Bac_ResReg_Asp_Phosphatase"/>
</dbReference>
<dbReference type="PROSITE" id="PS50005">
    <property type="entry name" value="TPR"/>
    <property type="match status" value="2"/>
</dbReference>
<dbReference type="STRING" id="1300348.I602_1510"/>
<dbReference type="SUPFAM" id="SSF46894">
    <property type="entry name" value="C-terminal effector domain of the bipartite response regulators"/>
    <property type="match status" value="1"/>
</dbReference>
<feature type="repeat" description="TPR" evidence="6">
    <location>
        <begin position="138"/>
        <end position="171"/>
    </location>
</feature>
<accession>A0A0N0CFI7</accession>
<dbReference type="Gene3D" id="1.25.40.10">
    <property type="entry name" value="Tetratricopeptide repeat domain"/>
    <property type="match status" value="2"/>
</dbReference>
<evidence type="ECO:0000256" key="2">
    <source>
        <dbReference type="ARBA" id="ARBA00022490"/>
    </source>
</evidence>
<evidence type="ECO:0000313" key="12">
    <source>
        <dbReference type="Proteomes" id="UP000183071"/>
    </source>
</evidence>
<protein>
    <submittedName>
        <fullName evidence="9">Tetratricopeptide repeat protein</fullName>
    </submittedName>
    <submittedName>
        <fullName evidence="10">Tetratricopeptide repeat-containing protein</fullName>
    </submittedName>
</protein>
<evidence type="ECO:0000313" key="10">
    <source>
        <dbReference type="EMBL" id="SED99173.1"/>
    </source>
</evidence>
<dbReference type="PANTHER" id="PTHR46630:SF1">
    <property type="entry name" value="TETRATRICOPEPTIDE REPEAT PROTEIN 29"/>
    <property type="match status" value="1"/>
</dbReference>
<dbReference type="Proteomes" id="UP000037716">
    <property type="component" value="Unassembled WGS sequence"/>
</dbReference>
<dbReference type="Proteomes" id="UP000183071">
    <property type="component" value="Unassembled WGS sequence"/>
</dbReference>
<keyword evidence="8" id="KW-0812">Transmembrane</keyword>
<dbReference type="EMBL" id="LGBR01000001">
    <property type="protein sequence ID" value="KOY51950.1"/>
    <property type="molecule type" value="Genomic_DNA"/>
</dbReference>
<dbReference type="GO" id="GO:0005737">
    <property type="term" value="C:cytoplasm"/>
    <property type="evidence" value="ECO:0007669"/>
    <property type="project" value="UniProtKB-SubCell"/>
</dbReference>
<organism evidence="9 11">
    <name type="scientific">Polaribacter dokdonensis DSW-5</name>
    <dbReference type="NCBI Taxonomy" id="1300348"/>
    <lineage>
        <taxon>Bacteria</taxon>
        <taxon>Pseudomonadati</taxon>
        <taxon>Bacteroidota</taxon>
        <taxon>Flavobacteriia</taxon>
        <taxon>Flavobacteriales</taxon>
        <taxon>Flavobacteriaceae</taxon>
    </lineage>
</organism>
<keyword evidence="8" id="KW-0472">Membrane</keyword>
<feature type="transmembrane region" description="Helical" evidence="8">
    <location>
        <begin position="373"/>
        <end position="395"/>
    </location>
</feature>
<gene>
    <name evidence="9" type="ORF">I602_1510</name>
    <name evidence="10" type="ORF">SAMN05444353_0256</name>
</gene>
<dbReference type="RefSeq" id="WP_053974093.1">
    <property type="nucleotide sequence ID" value="NZ_FNUE01000001.1"/>
</dbReference>
<sequence>MIFLKALFSNLKINTTNFSHHIQIVGVLLSFFFYNCGYSQNIDSLQTVYSQTSIDEERNAVLMQIGAFYANKNLDSSTIYYSKVLEFATTSKNDSLVAAVNLNIANNFLKKGQLDISMSYQLKALKIHETTNNVVGIVRTLNNISLIYFQQSKFDKALFNYTKILDLIDKNPTKITTENKSKYKGIIYNNIGIIYDNQSKFNEALEYFTKGLTYSNEANDNQNLASLYSNTGLLYSKMEEYSLSEVYLKQALRIRIEENNTYGKCKSYLHLGTLYHNLNKSDLSKTNLLLGLKECEKAKSTIAEARILFELSSLSAANEKFKEAYQYQSNYLILNDSLTNSETARKITELEMKFNFDKEKEKAKIQQQKKQHMFLIVGIILVLVIIVIVVLYLLLKAKSRNQALEKTKVDLQNKELSLRKQTLELELESRSKELTTNVMYLIKNNELIGEISKRLIDLKKLMKRENQQQIQKIIMDLQTAKDNDVWDEFEVRFNQVYNDFYERLNQKFPNLTINEKKICAFLKLNMTSKEICTLTRQSPNSLNVARTRLRKKLGLNNTSENLVSFLENI</sequence>
<dbReference type="PATRIC" id="fig|1300348.6.peg.1509"/>